<dbReference type="InterPro" id="IPR023211">
    <property type="entry name" value="DNA_pol_palm_dom_sf"/>
</dbReference>
<dbReference type="GO" id="GO:0006260">
    <property type="term" value="P:DNA replication"/>
    <property type="evidence" value="ECO:0007669"/>
    <property type="project" value="UniProtKB-KW"/>
</dbReference>
<dbReference type="Gene3D" id="3.30.420.10">
    <property type="entry name" value="Ribonuclease H-like superfamily/Ribonuclease H"/>
    <property type="match status" value="1"/>
</dbReference>
<evidence type="ECO:0000256" key="1">
    <source>
        <dbReference type="ARBA" id="ARBA00004173"/>
    </source>
</evidence>
<dbReference type="PROSITE" id="PS00116">
    <property type="entry name" value="DNA_POLYMERASE_B"/>
    <property type="match status" value="1"/>
</dbReference>
<feature type="domain" description="DNA-directed DNA polymerase family B mitochondria/virus" evidence="11">
    <location>
        <begin position="337"/>
        <end position="770"/>
    </location>
</feature>
<evidence type="ECO:0000256" key="3">
    <source>
        <dbReference type="ARBA" id="ARBA00022679"/>
    </source>
</evidence>
<dbReference type="InterPro" id="IPR006172">
    <property type="entry name" value="DNA-dir_DNA_pol_B"/>
</dbReference>
<keyword evidence="12" id="KW-0614">Plasmid</keyword>
<gene>
    <name evidence="12" type="primary">dnapol</name>
</gene>
<evidence type="ECO:0000256" key="5">
    <source>
        <dbReference type="ARBA" id="ARBA00022705"/>
    </source>
</evidence>
<evidence type="ECO:0000256" key="9">
    <source>
        <dbReference type="ARBA" id="ARBA00049244"/>
    </source>
</evidence>
<dbReference type="Proteomes" id="UP000017559">
    <property type="component" value="Plasmid pMR1, Mitochondrial"/>
</dbReference>
<evidence type="ECO:0000313" key="13">
    <source>
        <dbReference type="Proteomes" id="UP000017559"/>
    </source>
</evidence>
<keyword evidence="6 10" id="KW-0239">DNA-directed DNA polymerase</keyword>
<dbReference type="SMART" id="SM00486">
    <property type="entry name" value="POLBc"/>
    <property type="match status" value="1"/>
</dbReference>
<dbReference type="GO" id="GO:0000166">
    <property type="term" value="F:nucleotide binding"/>
    <property type="evidence" value="ECO:0007669"/>
    <property type="project" value="InterPro"/>
</dbReference>
<evidence type="ECO:0000259" key="11">
    <source>
        <dbReference type="Pfam" id="PF03175"/>
    </source>
</evidence>
<dbReference type="SUPFAM" id="SSF53098">
    <property type="entry name" value="Ribonuclease H-like"/>
    <property type="match status" value="1"/>
</dbReference>
<keyword evidence="7 10" id="KW-0238">DNA-binding</keyword>
<dbReference type="PANTHER" id="PTHR33568">
    <property type="entry name" value="DNA POLYMERASE"/>
    <property type="match status" value="1"/>
</dbReference>
<dbReference type="InterPro" id="IPR043502">
    <property type="entry name" value="DNA/RNA_pol_sf"/>
</dbReference>
<dbReference type="EC" id="2.7.7.7" evidence="10"/>
<evidence type="ECO:0000256" key="10">
    <source>
        <dbReference type="RuleBase" id="RU000442"/>
    </source>
</evidence>
<dbReference type="GO" id="GO:0005739">
    <property type="term" value="C:mitochondrion"/>
    <property type="evidence" value="ECO:0007669"/>
    <property type="project" value="UniProtKB-SubCell"/>
</dbReference>
<keyword evidence="5 10" id="KW-0235">DNA replication</keyword>
<dbReference type="AlphaFoldDB" id="F2WVN1"/>
<evidence type="ECO:0000256" key="6">
    <source>
        <dbReference type="ARBA" id="ARBA00022932"/>
    </source>
</evidence>
<reference evidence="12" key="2">
    <citation type="journal article" date="2012" name="Fungal Biol.">
        <title>The mitochondrial genome of Moniliophthora roreri, the frosty pod rot pathogen of cacao.</title>
        <authorList>
            <person name="Costa G.G.L."/>
            <person name="Cabrera O.G."/>
            <person name="Tiburcio R.A."/>
            <person name="Medrano F.J."/>
            <person name="Carazzolle M.F."/>
            <person name="Thomazella D.P.T."/>
            <person name="Schuster S.C."/>
            <person name="Carlson J.E."/>
            <person name="Guiltinan M.J."/>
            <person name="Bailey B.A."/>
            <person name="Mieczkowski P."/>
            <person name="Pereira G.A.G."/>
            <person name="Meinhardt L.W."/>
        </authorList>
    </citation>
    <scope>NUCLEOTIDE SEQUENCE [LARGE SCALE GENOMIC DNA]</scope>
    <source>
        <strain>MCA 2997</strain>
        <plasmid>Plasmid pMR1</plasmid>
        <plasmid>Mitochondrial</plasmid>
        <plasmid evidence="12">pMR1</plasmid>
    </source>
</reference>
<keyword evidence="13" id="KW-1185">Reference proteome</keyword>
<comment type="catalytic activity">
    <reaction evidence="9 10">
        <text>DNA(n) + a 2'-deoxyribonucleoside 5'-triphosphate = DNA(n+1) + diphosphate</text>
        <dbReference type="Rhea" id="RHEA:22508"/>
        <dbReference type="Rhea" id="RHEA-COMP:17339"/>
        <dbReference type="Rhea" id="RHEA-COMP:17340"/>
        <dbReference type="ChEBI" id="CHEBI:33019"/>
        <dbReference type="ChEBI" id="CHEBI:61560"/>
        <dbReference type="ChEBI" id="CHEBI:173112"/>
        <dbReference type="EC" id="2.7.7.7"/>
    </reaction>
</comment>
<dbReference type="InterPro" id="IPR012337">
    <property type="entry name" value="RNaseH-like_sf"/>
</dbReference>
<organism>
    <name type="scientific">Moniliophthora roreri (strain MCA 2997)</name>
    <name type="common">Cocoa frosty pod rot fungus</name>
    <name type="synonym">Crinipellis roreri</name>
    <dbReference type="NCBI Taxonomy" id="1381753"/>
    <lineage>
        <taxon>Eukaryota</taxon>
        <taxon>Fungi</taxon>
        <taxon>Dikarya</taxon>
        <taxon>Basidiomycota</taxon>
        <taxon>Agaricomycotina</taxon>
        <taxon>Agaricomycetes</taxon>
        <taxon>Agaricomycetidae</taxon>
        <taxon>Agaricales</taxon>
        <taxon>Marasmiineae</taxon>
        <taxon>Marasmiaceae</taxon>
        <taxon>Moniliophthora</taxon>
    </lineage>
</organism>
<evidence type="ECO:0000313" key="12">
    <source>
        <dbReference type="EMBL" id="ADO51614.1"/>
    </source>
</evidence>
<geneLocation type="mitochondrion" evidence="12"/>
<dbReference type="PIRSF" id="PIRSF006517">
    <property type="entry name" value="DPol_mt_plasmid"/>
    <property type="match status" value="1"/>
</dbReference>
<dbReference type="EMBL" id="HQ259116">
    <property type="protein sequence ID" value="ADO51614.1"/>
    <property type="molecule type" value="Genomic_DNA"/>
</dbReference>
<evidence type="ECO:0000256" key="4">
    <source>
        <dbReference type="ARBA" id="ARBA00022695"/>
    </source>
</evidence>
<dbReference type="InterPro" id="IPR015833">
    <property type="entry name" value="DNA-dir_DNA_pol_B_mt_lin_plsmd"/>
</dbReference>
<evidence type="ECO:0000256" key="2">
    <source>
        <dbReference type="ARBA" id="ARBA00005755"/>
    </source>
</evidence>
<dbReference type="InterPro" id="IPR017964">
    <property type="entry name" value="DNA-dir_DNA_pol_B_CS"/>
</dbReference>
<keyword evidence="4 10" id="KW-0548">Nucleotidyltransferase</keyword>
<dbReference type="Pfam" id="PF03175">
    <property type="entry name" value="DNA_pol_B_2"/>
    <property type="match status" value="1"/>
</dbReference>
<name>F2WVN1_MONRO</name>
<keyword evidence="8 12" id="KW-0496">Mitochondrion</keyword>
<dbReference type="GO" id="GO:0003677">
    <property type="term" value="F:DNA binding"/>
    <property type="evidence" value="ECO:0007669"/>
    <property type="project" value="UniProtKB-KW"/>
</dbReference>
<dbReference type="PANTHER" id="PTHR33568:SF3">
    <property type="entry name" value="DNA-DIRECTED DNA POLYMERASE"/>
    <property type="match status" value="1"/>
</dbReference>
<reference evidence="12" key="1">
    <citation type="submission" date="2010-09" db="EMBL/GenBank/DDBJ databases">
        <authorList>
            <person name="Garcia O."/>
            <person name="Costa G.G.L."/>
            <person name="Tiburcio R.A."/>
            <person name="Medrano F.J."/>
            <person name="Carazzolle M.F."/>
            <person name="Thomazella D.T."/>
            <person name="Schuster S.C."/>
            <person name="Carlson J.E."/>
            <person name="Guiltinan M.J."/>
            <person name="Bailey B.A."/>
            <person name="Mieckowski P."/>
            <person name="Pereira G.A.G."/>
            <person name="Meinhardt L.W."/>
        </authorList>
    </citation>
    <scope>NUCLEOTIDE SEQUENCE</scope>
    <source>
        <plasmid evidence="12">pMR1</plasmid>
    </source>
</reference>
<dbReference type="InterPro" id="IPR036397">
    <property type="entry name" value="RNaseH_sf"/>
</dbReference>
<comment type="subcellular location">
    <subcellularLocation>
        <location evidence="1">Mitochondrion</location>
    </subcellularLocation>
</comment>
<sequence>MSKKLNFKHFAFSDFTHENFNKFIVQNFHLNTTYSILIKISSKNNLIFKMAGRQIAIVTKNEHDLVNYNKIYKAILTRIESTIDNYDYIDTIDAIELIYSVIIPQKELKLKNISNIDIKTQFINYKEVQKNFNQNLLPFTTDTSYYGYPISIEERKKYINLINSNIKLSKNENSFEINNSDKLFLYNSPNKKNKFIIVSKNINDTNFLRYIFDYESGILIKEIKDTIISNNNSYIKFNRNIDSVTLTIQNQEIVNMKVNNKLNPIKSFTTQVKDRNIKFGSFDLESFRDSDGINRVYALGFITSIDESPKLYYISDNENYDSNQLILNCINDMLINKYNNFIFYVHNLGKYDVIFLYNVLLKANLDKGYEYYILKHTMRDNNIIRLDIKVRINSDNTENNYRYIKISLVDSLNILNYSLDKLTKNFNIGIKKGKFPHSFVNKQTFNYIGNKPNIDYYDNIDITDYNKITETNWNLKEECLKYLNDDIKSLFDIMNEFSRFIYINFNVQMTEALTITRLSLNIYKKKYYKNKTIPSINKIFLFNFIKEGYYGGLTEVYIPYGKDLVYLDINSLYPFAALNSMPGLECNFIKSFTSINQRGRKDKGLDLDNLFGFFYAKVKTNNQYLGLLPLHKDGKLIFPNGEFKGIWFSEELKFAKSKGYDITVIQGYNFNKVEGTFNEFVNELYDLKKGAKDHKKLIFKSLLNNFFGRFGLNIVKPITQTVNKERMDYIISTRNVHSFNIINEEKFLINYDPIISKEICQEHGLDYIKVLEKEHKMNIENKLDIFKDVSIPISAIVNSNARVFMNKIKLEIISKGGKIYYSDTDSLVIDKKDLSNLEKFIGKEIGQFKIEYEIKEAYFISNKTYCLILDDGRTIIKSLGVINNSLNLEDFKSMYWNKSNVVATKFNTITKYDKGSVSIEKKEVTLNYDSYRKREKLYNVQGNWIDTKPLLISDNNNNNNKPKFKVYKYGGEYWKNNPLPEEN</sequence>
<dbReference type="Gene3D" id="3.90.1600.10">
    <property type="entry name" value="Palm domain of DNA polymerase"/>
    <property type="match status" value="2"/>
</dbReference>
<evidence type="ECO:0000256" key="7">
    <source>
        <dbReference type="ARBA" id="ARBA00023125"/>
    </source>
</evidence>
<accession>F2WVN1</accession>
<evidence type="ECO:0000256" key="8">
    <source>
        <dbReference type="ARBA" id="ARBA00023128"/>
    </source>
</evidence>
<dbReference type="InterPro" id="IPR004868">
    <property type="entry name" value="DNA-dir_DNA_pol_B_mt/vir"/>
</dbReference>
<comment type="similarity">
    <text evidence="2 10">Belongs to the DNA polymerase type-B family.</text>
</comment>
<keyword evidence="3 10" id="KW-0808">Transferase</keyword>
<protein>
    <recommendedName>
        <fullName evidence="10">DNA polymerase</fullName>
        <ecNumber evidence="10">2.7.7.7</ecNumber>
    </recommendedName>
</protein>
<geneLocation type="plasmid" evidence="12 13">
    <name>pMR1</name>
</geneLocation>
<proteinExistence type="inferred from homology"/>
<dbReference type="SUPFAM" id="SSF56672">
    <property type="entry name" value="DNA/RNA polymerases"/>
    <property type="match status" value="1"/>
</dbReference>
<dbReference type="GO" id="GO:0003887">
    <property type="term" value="F:DNA-directed DNA polymerase activity"/>
    <property type="evidence" value="ECO:0007669"/>
    <property type="project" value="UniProtKB-KW"/>
</dbReference>